<dbReference type="Proteomes" id="UP000324738">
    <property type="component" value="Unassembled WGS sequence"/>
</dbReference>
<reference evidence="6 7" key="1">
    <citation type="submission" date="2019-08" db="EMBL/GenBank/DDBJ databases">
        <title>Aureimonas fodiniaquatilis sp. nov., isolated from a coal mine wastewater.</title>
        <authorList>
            <person name="Kim W."/>
        </authorList>
    </citation>
    <scope>NUCLEOTIDE SEQUENCE [LARGE SCALE GENOMIC DNA]</scope>
    <source>
        <strain evidence="6 7">CAU 1482</strain>
    </source>
</reference>
<dbReference type="AlphaFoldDB" id="A0A5B0DYJ7"/>
<feature type="transmembrane region" description="Helical" evidence="5">
    <location>
        <begin position="62"/>
        <end position="82"/>
    </location>
</feature>
<sequence length="98" mass="11171">MDMALIIGYLASVCSMTSFVPQAWKIIKTGDTEAISKRMYTVTVIGFALWSAFGFLRMEWPIILTNVVCFFLSGFILTMKWLPRRKREAVSAKLDPDK</sequence>
<evidence type="ECO:0000256" key="1">
    <source>
        <dbReference type="ARBA" id="ARBA00004141"/>
    </source>
</evidence>
<evidence type="ECO:0000313" key="7">
    <source>
        <dbReference type="Proteomes" id="UP000324738"/>
    </source>
</evidence>
<dbReference type="NCBIfam" id="NF037968">
    <property type="entry name" value="SemiSWEET_2"/>
    <property type="match status" value="1"/>
</dbReference>
<evidence type="ECO:0000256" key="5">
    <source>
        <dbReference type="SAM" id="Phobius"/>
    </source>
</evidence>
<comment type="subcellular location">
    <subcellularLocation>
        <location evidence="1">Membrane</location>
        <topology evidence="1">Multi-pass membrane protein</topology>
    </subcellularLocation>
</comment>
<dbReference type="OrthoDB" id="9814012at2"/>
<dbReference type="Gene3D" id="1.20.1280.290">
    <property type="match status" value="1"/>
</dbReference>
<feature type="transmembrane region" description="Helical" evidence="5">
    <location>
        <begin position="6"/>
        <end position="27"/>
    </location>
</feature>
<accession>A0A5B0DYJ7</accession>
<keyword evidence="4 5" id="KW-0472">Membrane</keyword>
<evidence type="ECO:0000256" key="2">
    <source>
        <dbReference type="ARBA" id="ARBA00022692"/>
    </source>
</evidence>
<evidence type="ECO:0000313" key="6">
    <source>
        <dbReference type="EMBL" id="KAA0970269.1"/>
    </source>
</evidence>
<evidence type="ECO:0000256" key="3">
    <source>
        <dbReference type="ARBA" id="ARBA00022989"/>
    </source>
</evidence>
<organism evidence="6 7">
    <name type="scientific">Aureimonas fodinaquatilis</name>
    <dbReference type="NCBI Taxonomy" id="2565783"/>
    <lineage>
        <taxon>Bacteria</taxon>
        <taxon>Pseudomonadati</taxon>
        <taxon>Pseudomonadota</taxon>
        <taxon>Alphaproteobacteria</taxon>
        <taxon>Hyphomicrobiales</taxon>
        <taxon>Aurantimonadaceae</taxon>
        <taxon>Aureimonas</taxon>
    </lineage>
</organism>
<keyword evidence="3 5" id="KW-1133">Transmembrane helix</keyword>
<keyword evidence="7" id="KW-1185">Reference proteome</keyword>
<dbReference type="Pfam" id="PF04193">
    <property type="entry name" value="PQ-loop"/>
    <property type="match status" value="1"/>
</dbReference>
<dbReference type="EMBL" id="VTWH01000002">
    <property type="protein sequence ID" value="KAA0970269.1"/>
    <property type="molecule type" value="Genomic_DNA"/>
</dbReference>
<name>A0A5B0DYJ7_9HYPH</name>
<dbReference type="InterPro" id="IPR047662">
    <property type="entry name" value="SemiSWEET"/>
</dbReference>
<evidence type="ECO:0000256" key="4">
    <source>
        <dbReference type="ARBA" id="ARBA00023136"/>
    </source>
</evidence>
<dbReference type="GO" id="GO:0051119">
    <property type="term" value="F:sugar transmembrane transporter activity"/>
    <property type="evidence" value="ECO:0007669"/>
    <property type="project" value="InterPro"/>
</dbReference>
<proteinExistence type="predicted"/>
<dbReference type="GO" id="GO:0016020">
    <property type="term" value="C:membrane"/>
    <property type="evidence" value="ECO:0007669"/>
    <property type="project" value="UniProtKB-SubCell"/>
</dbReference>
<keyword evidence="2 5" id="KW-0812">Transmembrane</keyword>
<gene>
    <name evidence="6" type="ORF">FPY71_06990</name>
</gene>
<protein>
    <recommendedName>
        <fullName evidence="8">MtN3 and saliva related transmembrane protein</fullName>
    </recommendedName>
</protein>
<feature type="transmembrane region" description="Helical" evidence="5">
    <location>
        <begin position="39"/>
        <end position="56"/>
    </location>
</feature>
<evidence type="ECO:0008006" key="8">
    <source>
        <dbReference type="Google" id="ProtNLM"/>
    </source>
</evidence>
<comment type="caution">
    <text evidence="6">The sequence shown here is derived from an EMBL/GenBank/DDBJ whole genome shotgun (WGS) entry which is preliminary data.</text>
</comment>
<dbReference type="InterPro" id="IPR006603">
    <property type="entry name" value="PQ-loop_rpt"/>
</dbReference>